<protein>
    <recommendedName>
        <fullName evidence="1">Expansin</fullName>
    </recommendedName>
</protein>
<organism evidence="3 4">
    <name type="scientific">Vitis vinifera</name>
    <name type="common">Grape</name>
    <dbReference type="NCBI Taxonomy" id="29760"/>
    <lineage>
        <taxon>Eukaryota</taxon>
        <taxon>Viridiplantae</taxon>
        <taxon>Streptophyta</taxon>
        <taxon>Embryophyta</taxon>
        <taxon>Tracheophyta</taxon>
        <taxon>Spermatophyta</taxon>
        <taxon>Magnoliopsida</taxon>
        <taxon>eudicotyledons</taxon>
        <taxon>Gunneridae</taxon>
        <taxon>Pentapetalae</taxon>
        <taxon>rosids</taxon>
        <taxon>Vitales</taxon>
        <taxon>Vitaceae</taxon>
        <taxon>Viteae</taxon>
        <taxon>Vitis</taxon>
    </lineage>
</organism>
<dbReference type="PROSITE" id="PS50843">
    <property type="entry name" value="EXPANSIN_CBD"/>
    <property type="match status" value="1"/>
</dbReference>
<feature type="domain" description="Expansin-like CBD" evidence="2">
    <location>
        <begin position="1"/>
        <end position="50"/>
    </location>
</feature>
<evidence type="ECO:0000256" key="1">
    <source>
        <dbReference type="RuleBase" id="RU365023"/>
    </source>
</evidence>
<comment type="similarity">
    <text evidence="1">Belongs to the expansin family. Expansin A subfamily.</text>
</comment>
<comment type="function">
    <text evidence="1">Causes loosening and extension of plant cell walls by disrupting non-covalent bonding between cellulose microfibrils and matrix glucans. No enzymatic activity has been found.</text>
</comment>
<dbReference type="Pfam" id="PF01357">
    <property type="entry name" value="Expansin_C"/>
    <property type="match status" value="1"/>
</dbReference>
<dbReference type="InterPro" id="IPR002963">
    <property type="entry name" value="Expansin"/>
</dbReference>
<dbReference type="PRINTS" id="PR01226">
    <property type="entry name" value="EXPANSIN"/>
</dbReference>
<dbReference type="PANTHER" id="PTHR31867">
    <property type="entry name" value="EXPANSIN-A15"/>
    <property type="match status" value="1"/>
</dbReference>
<dbReference type="Gene3D" id="2.60.40.760">
    <property type="entry name" value="Expansin, cellulose-binding-like domain"/>
    <property type="match status" value="1"/>
</dbReference>
<gene>
    <name evidence="3" type="ORF">VitviT2T_014282</name>
</gene>
<dbReference type="InterPro" id="IPR036749">
    <property type="entry name" value="Expansin_CBD_sf"/>
</dbReference>
<evidence type="ECO:0000313" key="4">
    <source>
        <dbReference type="Proteomes" id="UP001227230"/>
    </source>
</evidence>
<evidence type="ECO:0000259" key="2">
    <source>
        <dbReference type="PROSITE" id="PS50843"/>
    </source>
</evidence>
<dbReference type="InterPro" id="IPR007117">
    <property type="entry name" value="Expansin_CBD"/>
</dbReference>
<keyword evidence="1" id="KW-0961">Cell wall biogenesis/degradation</keyword>
<accession>A0ABY9CLG7</accession>
<proteinExistence type="inferred from homology"/>
<dbReference type="SUPFAM" id="SSF49590">
    <property type="entry name" value="PHL pollen allergen"/>
    <property type="match status" value="1"/>
</dbReference>
<comment type="subcellular location">
    <subcellularLocation>
        <location evidence="1">Secreted</location>
        <location evidence="1">Cell wall</location>
    </subcellularLocation>
    <subcellularLocation>
        <location evidence="1">Membrane</location>
        <topology evidence="1">Peripheral membrane protein</topology>
    </subcellularLocation>
</comment>
<keyword evidence="1" id="KW-0134">Cell wall</keyword>
<sequence length="53" mass="6183">MARNWGQIWQCNINLEGQPLSFEVTTSSGKTLTSYNVVSRNWRFSHTFEGKQF</sequence>
<evidence type="ECO:0000313" key="3">
    <source>
        <dbReference type="EMBL" id="WJZ95515.1"/>
    </source>
</evidence>
<name>A0ABY9CLG7_VITVI</name>
<dbReference type="Proteomes" id="UP001227230">
    <property type="component" value="Chromosome 9"/>
</dbReference>
<keyword evidence="1" id="KW-0964">Secreted</keyword>
<dbReference type="EMBL" id="CP126656">
    <property type="protein sequence ID" value="WJZ95515.1"/>
    <property type="molecule type" value="Genomic_DNA"/>
</dbReference>
<reference evidence="3 4" key="1">
    <citation type="journal article" date="2023" name="Hortic Res">
        <title>The complete reference genome for grapevine (Vitis vinifera L.) genetics and breeding.</title>
        <authorList>
            <person name="Shi X."/>
            <person name="Cao S."/>
            <person name="Wang X."/>
            <person name="Huang S."/>
            <person name="Wang Y."/>
            <person name="Liu Z."/>
            <person name="Liu W."/>
            <person name="Leng X."/>
            <person name="Peng Y."/>
            <person name="Wang N."/>
            <person name="Wang Y."/>
            <person name="Ma Z."/>
            <person name="Xu X."/>
            <person name="Zhang F."/>
            <person name="Xue H."/>
            <person name="Zhong H."/>
            <person name="Wang Y."/>
            <person name="Zhang K."/>
            <person name="Velt A."/>
            <person name="Avia K."/>
            <person name="Holtgrawe D."/>
            <person name="Grimplet J."/>
            <person name="Matus J.T."/>
            <person name="Ware D."/>
            <person name="Wu X."/>
            <person name="Wang H."/>
            <person name="Liu C."/>
            <person name="Fang Y."/>
            <person name="Rustenholz C."/>
            <person name="Cheng Z."/>
            <person name="Xiao H."/>
            <person name="Zhou Y."/>
        </authorList>
    </citation>
    <scope>NUCLEOTIDE SEQUENCE [LARGE SCALE GENOMIC DNA]</scope>
    <source>
        <strain evidence="4">cv. Pinot noir / PN40024</strain>
        <tissue evidence="3">Leaf</tissue>
    </source>
</reference>
<keyword evidence="4" id="KW-1185">Reference proteome</keyword>